<evidence type="ECO:0000256" key="1">
    <source>
        <dbReference type="ARBA" id="ARBA00009718"/>
    </source>
</evidence>
<evidence type="ECO:0000313" key="11">
    <source>
        <dbReference type="EMBL" id="EQC35220.1"/>
    </source>
</evidence>
<proteinExistence type="inferred from homology"/>
<dbReference type="EMBL" id="JH767152">
    <property type="protein sequence ID" value="EQC35220.1"/>
    <property type="molecule type" value="Genomic_DNA"/>
</dbReference>
<evidence type="ECO:0000256" key="6">
    <source>
        <dbReference type="PROSITE-ProRule" id="PRU00552"/>
    </source>
</evidence>
<keyword evidence="2" id="KW-0547">Nucleotide-binding</keyword>
<dbReference type="Gene3D" id="3.30.60.220">
    <property type="match status" value="1"/>
</dbReference>
<dbReference type="OMA" id="DESFCIR"/>
<dbReference type="Pfam" id="PF00270">
    <property type="entry name" value="DEAD"/>
    <property type="match status" value="1"/>
</dbReference>
<keyword evidence="4" id="KW-0347">Helicase</keyword>
<dbReference type="SUPFAM" id="SSF52540">
    <property type="entry name" value="P-loop containing nucleoside triphosphate hydrolases"/>
    <property type="match status" value="1"/>
</dbReference>
<dbReference type="CDD" id="cd23022">
    <property type="entry name" value="zf-HIT_DDX59"/>
    <property type="match status" value="1"/>
</dbReference>
<dbReference type="GO" id="GO:0003676">
    <property type="term" value="F:nucleic acid binding"/>
    <property type="evidence" value="ECO:0007669"/>
    <property type="project" value="InterPro"/>
</dbReference>
<dbReference type="STRING" id="1156394.T0QN10"/>
<dbReference type="GO" id="GO:0016787">
    <property type="term" value="F:hydrolase activity"/>
    <property type="evidence" value="ECO:0007669"/>
    <property type="project" value="UniProtKB-KW"/>
</dbReference>
<dbReference type="eggNOG" id="KOG0331">
    <property type="taxonomic scope" value="Eukaryota"/>
</dbReference>
<evidence type="ECO:0000313" key="12">
    <source>
        <dbReference type="Proteomes" id="UP000030762"/>
    </source>
</evidence>
<dbReference type="SMART" id="SM00490">
    <property type="entry name" value="HELICc"/>
    <property type="match status" value="1"/>
</dbReference>
<dbReference type="PROSITE" id="PS51194">
    <property type="entry name" value="HELICASE_CTER"/>
    <property type="match status" value="1"/>
</dbReference>
<dbReference type="Pfam" id="PF00271">
    <property type="entry name" value="Helicase_C"/>
    <property type="match status" value="1"/>
</dbReference>
<sequence>MADGVEDAIVARCAAQRAAVDGEPVCALCGRYGAYVCDATDEDVCSLECRDTAQARAATRGLRAELGLAVTPDSATPLATTFDDVDLAPELVANMARAELLQPTPIQMQVLPLGRAGHDVLLCAPTGTGKTVAFLLPLLARTMAARFEIHGILGLILAPVRELCIQIEAQIKALVQGIPKMRTALLVGGLPLPNQLHRLAQGPQVLIGTPGRLLAIHTDHGLMLHDVRTCVLDEADRLCDDEFRDATTTLLSLLPPNRQLFFASATMTPAAEAIARTLAPDVLRVTHRFSSGLAVDIPHHVTQHVQFVANAQKTKRLFELLRGKPSDDPLHATLVFVASQQGADVLVKSIYKACNVPALSIHGGKSQAARLQAMEAFVAGTASILVATYVLGRGMDLLSVDDVVIFDLPPTVDEYVHLVGRAGRSGDPGRATVFVNEENARLFPALTSGAWASVRDLPKQVTDVSVSERKRERVQIEALCQRAHAAATHWQHWTSTKRKRDDGDTAARQPRQRIHD</sequence>
<dbReference type="GO" id="GO:0003724">
    <property type="term" value="F:RNA helicase activity"/>
    <property type="evidence" value="ECO:0007669"/>
    <property type="project" value="InterPro"/>
</dbReference>
<dbReference type="InterPro" id="IPR014014">
    <property type="entry name" value="RNA_helicase_DEAD_Q_motif"/>
</dbReference>
<dbReference type="PROSITE" id="PS51192">
    <property type="entry name" value="HELICASE_ATP_BIND_1"/>
    <property type="match status" value="1"/>
</dbReference>
<dbReference type="CDD" id="cd00268">
    <property type="entry name" value="DEADc"/>
    <property type="match status" value="1"/>
</dbReference>
<keyword evidence="5" id="KW-0067">ATP-binding</keyword>
<dbReference type="Proteomes" id="UP000030762">
    <property type="component" value="Unassembled WGS sequence"/>
</dbReference>
<dbReference type="InterPro" id="IPR027417">
    <property type="entry name" value="P-loop_NTPase"/>
</dbReference>
<dbReference type="Gene3D" id="3.40.50.300">
    <property type="entry name" value="P-loop containing nucleotide triphosphate hydrolases"/>
    <property type="match status" value="2"/>
</dbReference>
<dbReference type="InterPro" id="IPR001650">
    <property type="entry name" value="Helicase_C-like"/>
</dbReference>
<evidence type="ECO:0000259" key="10">
    <source>
        <dbReference type="PROSITE" id="PS51195"/>
    </source>
</evidence>
<evidence type="ECO:0000259" key="9">
    <source>
        <dbReference type="PROSITE" id="PS51194"/>
    </source>
</evidence>
<evidence type="ECO:0000256" key="7">
    <source>
        <dbReference type="SAM" id="MobiDB-lite"/>
    </source>
</evidence>
<feature type="short sequence motif" description="Q motif" evidence="6">
    <location>
        <begin position="80"/>
        <end position="108"/>
    </location>
</feature>
<evidence type="ECO:0000256" key="5">
    <source>
        <dbReference type="ARBA" id="ARBA00022840"/>
    </source>
</evidence>
<gene>
    <name evidence="11" type="ORF">SDRG_07449</name>
</gene>
<dbReference type="GO" id="GO:0005829">
    <property type="term" value="C:cytosol"/>
    <property type="evidence" value="ECO:0007669"/>
    <property type="project" value="TreeGrafter"/>
</dbReference>
<dbReference type="InterPro" id="IPR044742">
    <property type="entry name" value="DEAD/DEAH_RhlB"/>
</dbReference>
<dbReference type="PANTHER" id="PTHR47959:SF1">
    <property type="entry name" value="ATP-DEPENDENT RNA HELICASE DBPA"/>
    <property type="match status" value="1"/>
</dbReference>
<evidence type="ECO:0000256" key="2">
    <source>
        <dbReference type="ARBA" id="ARBA00022741"/>
    </source>
</evidence>
<accession>T0QN10</accession>
<name>T0QN10_SAPDV</name>
<feature type="domain" description="Helicase ATP-binding" evidence="8">
    <location>
        <begin position="111"/>
        <end position="285"/>
    </location>
</feature>
<keyword evidence="3" id="KW-0378">Hydrolase</keyword>
<organism evidence="11 12">
    <name type="scientific">Saprolegnia diclina (strain VS20)</name>
    <dbReference type="NCBI Taxonomy" id="1156394"/>
    <lineage>
        <taxon>Eukaryota</taxon>
        <taxon>Sar</taxon>
        <taxon>Stramenopiles</taxon>
        <taxon>Oomycota</taxon>
        <taxon>Saprolegniomycetes</taxon>
        <taxon>Saprolegniales</taxon>
        <taxon>Saprolegniaceae</taxon>
        <taxon>Saprolegnia</taxon>
    </lineage>
</organism>
<feature type="region of interest" description="Disordered" evidence="7">
    <location>
        <begin position="490"/>
        <end position="516"/>
    </location>
</feature>
<dbReference type="VEuPathDB" id="FungiDB:SDRG_07449"/>
<protein>
    <submittedName>
        <fullName evidence="11">Uncharacterized protein</fullName>
    </submittedName>
</protein>
<dbReference type="AlphaFoldDB" id="T0QN10"/>
<dbReference type="GeneID" id="19948176"/>
<evidence type="ECO:0000259" key="8">
    <source>
        <dbReference type="PROSITE" id="PS51192"/>
    </source>
</evidence>
<reference evidence="11 12" key="1">
    <citation type="submission" date="2012-04" db="EMBL/GenBank/DDBJ databases">
        <title>The Genome Sequence of Saprolegnia declina VS20.</title>
        <authorList>
            <consortium name="The Broad Institute Genome Sequencing Platform"/>
            <person name="Russ C."/>
            <person name="Nusbaum C."/>
            <person name="Tyler B."/>
            <person name="van West P."/>
            <person name="Dieguez-Uribeondo J."/>
            <person name="de Bruijn I."/>
            <person name="Tripathy S."/>
            <person name="Jiang R."/>
            <person name="Young S.K."/>
            <person name="Zeng Q."/>
            <person name="Gargeya S."/>
            <person name="Fitzgerald M."/>
            <person name="Haas B."/>
            <person name="Abouelleil A."/>
            <person name="Alvarado L."/>
            <person name="Arachchi H.M."/>
            <person name="Berlin A."/>
            <person name="Chapman S.B."/>
            <person name="Goldberg J."/>
            <person name="Griggs A."/>
            <person name="Gujja S."/>
            <person name="Hansen M."/>
            <person name="Howarth C."/>
            <person name="Imamovic A."/>
            <person name="Larimer J."/>
            <person name="McCowen C."/>
            <person name="Montmayeur A."/>
            <person name="Murphy C."/>
            <person name="Neiman D."/>
            <person name="Pearson M."/>
            <person name="Priest M."/>
            <person name="Roberts A."/>
            <person name="Saif S."/>
            <person name="Shea T."/>
            <person name="Sisk P."/>
            <person name="Sykes S."/>
            <person name="Wortman J."/>
            <person name="Nusbaum C."/>
            <person name="Birren B."/>
        </authorList>
    </citation>
    <scope>NUCLEOTIDE SEQUENCE [LARGE SCALE GENOMIC DNA]</scope>
    <source>
        <strain evidence="11 12">VS20</strain>
    </source>
</reference>
<feature type="domain" description="Helicase C-terminal" evidence="9">
    <location>
        <begin position="313"/>
        <end position="465"/>
    </location>
</feature>
<keyword evidence="12" id="KW-1185">Reference proteome</keyword>
<dbReference type="InterPro" id="IPR011545">
    <property type="entry name" value="DEAD/DEAH_box_helicase_dom"/>
</dbReference>
<dbReference type="PANTHER" id="PTHR47959">
    <property type="entry name" value="ATP-DEPENDENT RNA HELICASE RHLE-RELATED"/>
    <property type="match status" value="1"/>
</dbReference>
<comment type="similarity">
    <text evidence="1">Belongs to the DEAD box helicase family. DDX59 subfamily.</text>
</comment>
<evidence type="ECO:0000256" key="4">
    <source>
        <dbReference type="ARBA" id="ARBA00022806"/>
    </source>
</evidence>
<dbReference type="SMART" id="SM00487">
    <property type="entry name" value="DEXDc"/>
    <property type="match status" value="1"/>
</dbReference>
<dbReference type="RefSeq" id="XP_008611504.1">
    <property type="nucleotide sequence ID" value="XM_008613282.1"/>
</dbReference>
<dbReference type="InterPro" id="IPR050079">
    <property type="entry name" value="DEAD_box_RNA_helicase"/>
</dbReference>
<evidence type="ECO:0000256" key="3">
    <source>
        <dbReference type="ARBA" id="ARBA00022801"/>
    </source>
</evidence>
<dbReference type="InterPro" id="IPR007529">
    <property type="entry name" value="Znf_HIT"/>
</dbReference>
<feature type="domain" description="DEAD-box RNA helicase Q" evidence="10">
    <location>
        <begin position="80"/>
        <end position="108"/>
    </location>
</feature>
<dbReference type="InterPro" id="IPR014001">
    <property type="entry name" value="Helicase_ATP-bd"/>
</dbReference>
<dbReference type="Pfam" id="PF04438">
    <property type="entry name" value="zf-HIT"/>
    <property type="match status" value="1"/>
</dbReference>
<dbReference type="InParanoid" id="T0QN10"/>
<dbReference type="GO" id="GO:0005524">
    <property type="term" value="F:ATP binding"/>
    <property type="evidence" value="ECO:0007669"/>
    <property type="project" value="UniProtKB-KW"/>
</dbReference>
<dbReference type="CDD" id="cd18787">
    <property type="entry name" value="SF2_C_DEAD"/>
    <property type="match status" value="1"/>
</dbReference>
<dbReference type="PROSITE" id="PS51195">
    <property type="entry name" value="Q_MOTIF"/>
    <property type="match status" value="1"/>
</dbReference>
<dbReference type="OrthoDB" id="360161at2759"/>